<dbReference type="Pfam" id="PF00171">
    <property type="entry name" value="Aldedh"/>
    <property type="match status" value="1"/>
</dbReference>
<dbReference type="InterPro" id="IPR050485">
    <property type="entry name" value="Proline_metab_enzyme"/>
</dbReference>
<evidence type="ECO:0000256" key="1">
    <source>
        <dbReference type="ARBA" id="ARBA00004786"/>
    </source>
</evidence>
<dbReference type="SUPFAM" id="SSF51730">
    <property type="entry name" value="FAD-linked oxidoreductase"/>
    <property type="match status" value="1"/>
</dbReference>
<evidence type="ECO:0000256" key="3">
    <source>
        <dbReference type="ARBA" id="ARBA00023002"/>
    </source>
</evidence>
<organism evidence="9 10">
    <name type="scientific">Estrella lausannensis</name>
    <dbReference type="NCBI Taxonomy" id="483423"/>
    <lineage>
        <taxon>Bacteria</taxon>
        <taxon>Pseudomonadati</taxon>
        <taxon>Chlamydiota</taxon>
        <taxon>Chlamydiia</taxon>
        <taxon>Parachlamydiales</taxon>
        <taxon>Candidatus Criblamydiaceae</taxon>
        <taxon>Estrella</taxon>
    </lineage>
</organism>
<dbReference type="GO" id="GO:0004657">
    <property type="term" value="F:proline dehydrogenase activity"/>
    <property type="evidence" value="ECO:0007669"/>
    <property type="project" value="InterPro"/>
</dbReference>
<dbReference type="InterPro" id="IPR016162">
    <property type="entry name" value="Ald_DH_N"/>
</dbReference>
<dbReference type="InterPro" id="IPR015590">
    <property type="entry name" value="Aldehyde_DH_dom"/>
</dbReference>
<evidence type="ECO:0000259" key="7">
    <source>
        <dbReference type="Pfam" id="PF00171"/>
    </source>
</evidence>
<dbReference type="EMBL" id="CWGJ01000001">
    <property type="protein sequence ID" value="CRX37439.1"/>
    <property type="molecule type" value="Genomic_DNA"/>
</dbReference>
<dbReference type="GO" id="GO:0003700">
    <property type="term" value="F:DNA-binding transcription factor activity"/>
    <property type="evidence" value="ECO:0007669"/>
    <property type="project" value="InterPro"/>
</dbReference>
<evidence type="ECO:0000256" key="2">
    <source>
        <dbReference type="ARBA" id="ARBA00012884"/>
    </source>
</evidence>
<evidence type="ECO:0000256" key="6">
    <source>
        <dbReference type="PIRSR" id="PIRSR000197-1"/>
    </source>
</evidence>
<dbReference type="InterPro" id="IPR029041">
    <property type="entry name" value="FAD-linked_oxidoreductase-like"/>
</dbReference>
<proteinExistence type="predicted"/>
<feature type="active site" evidence="6">
    <location>
        <position position="769"/>
    </location>
</feature>
<dbReference type="SUPFAM" id="SSF53720">
    <property type="entry name" value="ALDH-like"/>
    <property type="match status" value="1"/>
</dbReference>
<dbReference type="InterPro" id="IPR002872">
    <property type="entry name" value="Proline_DH_dom"/>
</dbReference>
<comment type="catalytic activity">
    <reaction evidence="5">
        <text>L-glutamate 5-semialdehyde + NAD(+) + H2O = L-glutamate + NADH + 2 H(+)</text>
        <dbReference type="Rhea" id="RHEA:30235"/>
        <dbReference type="ChEBI" id="CHEBI:15377"/>
        <dbReference type="ChEBI" id="CHEBI:15378"/>
        <dbReference type="ChEBI" id="CHEBI:29985"/>
        <dbReference type="ChEBI" id="CHEBI:57540"/>
        <dbReference type="ChEBI" id="CHEBI:57945"/>
        <dbReference type="ChEBI" id="CHEBI:58066"/>
        <dbReference type="EC" id="1.2.1.88"/>
    </reaction>
</comment>
<dbReference type="InterPro" id="IPR016160">
    <property type="entry name" value="Ald_DH_CS_CYS"/>
</dbReference>
<gene>
    <name evidence="9" type="primary">putA</name>
    <name evidence="9" type="ORF">ELAC_0076</name>
</gene>
<evidence type="ECO:0000256" key="4">
    <source>
        <dbReference type="ARBA" id="ARBA00023027"/>
    </source>
</evidence>
<dbReference type="Gene3D" id="3.40.309.10">
    <property type="entry name" value="Aldehyde Dehydrogenase, Chain A, domain 2"/>
    <property type="match status" value="1"/>
</dbReference>
<feature type="domain" description="Aldehyde dehydrogenase" evidence="7">
    <location>
        <begin position="554"/>
        <end position="987"/>
    </location>
</feature>
<dbReference type="PROSITE" id="PS00070">
    <property type="entry name" value="ALDEHYDE_DEHYDR_CYS"/>
    <property type="match status" value="1"/>
</dbReference>
<reference evidence="10" key="1">
    <citation type="submission" date="2015-06" db="EMBL/GenBank/DDBJ databases">
        <authorList>
            <person name="Bertelli C."/>
        </authorList>
    </citation>
    <scope>NUCLEOTIDE SEQUENCE [LARGE SCALE GENOMIC DNA]</scope>
    <source>
        <strain evidence="10">CRIB-30</strain>
    </source>
</reference>
<dbReference type="GO" id="GO:0009898">
    <property type="term" value="C:cytoplasmic side of plasma membrane"/>
    <property type="evidence" value="ECO:0007669"/>
    <property type="project" value="TreeGrafter"/>
</dbReference>
<dbReference type="PIRSF" id="PIRSF000197">
    <property type="entry name" value="Bifunct_PutA"/>
    <property type="match status" value="1"/>
</dbReference>
<comment type="pathway">
    <text evidence="1">Amino-acid degradation; L-proline degradation into L-glutamate; L-glutamate from L-proline: step 2/2.</text>
</comment>
<dbReference type="Gene3D" id="3.20.20.220">
    <property type="match status" value="1"/>
</dbReference>
<keyword evidence="4" id="KW-0520">NAD</keyword>
<feature type="active site" evidence="6">
    <location>
        <position position="803"/>
    </location>
</feature>
<feature type="domain" description="Proline dehydrogenase" evidence="8">
    <location>
        <begin position="155"/>
        <end position="455"/>
    </location>
</feature>
<evidence type="ECO:0000313" key="10">
    <source>
        <dbReference type="Proteomes" id="UP000220251"/>
    </source>
</evidence>
<dbReference type="EC" id="1.2.1.88" evidence="2"/>
<dbReference type="InterPro" id="IPR016161">
    <property type="entry name" value="Ald_DH/histidinol_DH"/>
</dbReference>
<dbReference type="FunFam" id="3.40.309.10:FF:000005">
    <property type="entry name" value="1-pyrroline-5-carboxylate dehydrogenase 1"/>
    <property type="match status" value="1"/>
</dbReference>
<dbReference type="GO" id="GO:0003842">
    <property type="term" value="F:L-glutamate gamma-semialdehyde dehydrogenase activity"/>
    <property type="evidence" value="ECO:0007669"/>
    <property type="project" value="UniProtKB-EC"/>
</dbReference>
<dbReference type="Proteomes" id="UP000220251">
    <property type="component" value="Unassembled WGS sequence"/>
</dbReference>
<keyword evidence="10" id="KW-1185">Reference proteome</keyword>
<dbReference type="InterPro" id="IPR016163">
    <property type="entry name" value="Ald_DH_C"/>
</dbReference>
<dbReference type="GO" id="GO:0010133">
    <property type="term" value="P:L-proline catabolic process to L-glutamate"/>
    <property type="evidence" value="ECO:0007669"/>
    <property type="project" value="InterPro"/>
</dbReference>
<accession>A0A0H5DPM8</accession>
<dbReference type="AlphaFoldDB" id="A0A0H5DPM8"/>
<dbReference type="Gene3D" id="3.40.605.10">
    <property type="entry name" value="Aldehyde Dehydrogenase, Chain A, domain 1"/>
    <property type="match status" value="1"/>
</dbReference>
<dbReference type="InterPro" id="IPR025703">
    <property type="entry name" value="Bifunct_PutA"/>
</dbReference>
<evidence type="ECO:0000256" key="5">
    <source>
        <dbReference type="ARBA" id="ARBA00048142"/>
    </source>
</evidence>
<dbReference type="PANTHER" id="PTHR42862">
    <property type="entry name" value="DELTA-1-PYRROLINE-5-CARBOXYLATE DEHYDROGENASE 1, ISOFORM A-RELATED"/>
    <property type="match status" value="1"/>
</dbReference>
<evidence type="ECO:0000313" key="9">
    <source>
        <dbReference type="EMBL" id="CRX37439.1"/>
    </source>
</evidence>
<dbReference type="PANTHER" id="PTHR42862:SF1">
    <property type="entry name" value="DELTA-1-PYRROLINE-5-CARBOXYLATE DEHYDROGENASE 2, ISOFORM A-RELATED"/>
    <property type="match status" value="1"/>
</dbReference>
<protein>
    <recommendedName>
        <fullName evidence="2">L-glutamate gamma-semialdehyde dehydrogenase</fullName>
        <ecNumber evidence="2">1.2.1.88</ecNumber>
    </recommendedName>
</protein>
<dbReference type="Pfam" id="PF01619">
    <property type="entry name" value="Pro_dh"/>
    <property type="match status" value="1"/>
</dbReference>
<evidence type="ECO:0000259" key="8">
    <source>
        <dbReference type="Pfam" id="PF01619"/>
    </source>
</evidence>
<sequence length="1207" mass="134910">MTVGMAHDLGIKESSPLLEKIKGRALTREERADAAVALAASLLERANAGITRSESKQQRELSKMMDEPTGKVFTTSIADQSFRPHAAKRCASQVKFLIDTLGVPGFLSPLKRSGLFLFKKLGTFLPDLFVPLLRKMVREETANVILPGEAVELKRHIERRTGAQVRVNLNHLGEAILGEGEARRRLQTYLDDLKKPEVEYISVKISSIFSQINLISWDDTIEQLAERLRKLYRQASRHEYLRPGKAAVKKFVNLDMEEYRDLHLTVELFKKVLDEEEFHSLSAGIVLQAYLPDSALVQKELTEWAKKRVAKGAAPIKIRIVKGANLAQEQVEAALQNWQQAPYTDKRSVDASFKEMVEYGLNLENARAVRIGIASHNIFDIAYAMVLKEERGVGDFVEFEMLEGMADHLRRVVQEETGKMLLYCPAATEEDFVSAVSYLVRRLDENTAPENFLRHSFGIAPGTPAFEEQKRLFLDSVNKVDTISHDRRRRQNRLSPPDHPVAEHRFENEANTDWSLRESREFLSHVVLKWKNMPSIDVPLCVGGREILKQESRPGCDPSATEKVIYRYSLAGKEDVEEALKTAESAAGEFSSVKASMRSEMLRRVAEEFRRARGDLIGVMMADGGKTPSEADAEVSEAIDFIEYYRRCQEEIEAFSDLKLSPKGTVLVTPPWNFPCAIPVGGIAAAIAAGNSVIFKPAPETVLVGWTLASLFWKAGVLKTTLQFIACDDEPVGSLLIRDPRVKTIILTGSTETARLFMRMRPGIDLMAETGGKNSIIVTAMADRDLAIRDIIHSAFIHAGQKCSACSLAILEAEVYDDPHFLNQLKDAASSLHVGDVWDLSTKVGPLIRAPEGALLKGLTQIAEGEEWLLHPKQDPENPRIVTPGIKIGVKEGSFTHKTEFFGPLLAVMRADNLDHAIRLANGTPYGLTAGLQSLDPREQALWEDKIIAGNLYVNRGITGAVVLRQPFGGTKDSCFGPGYKAGGPNYLFGFQTAAQLKLPEEMEPVGRSVVELERRLRKENLTEEGKSLLRASFANYAFYHKNYFNLDHDPVKLRGQDNKLRYLPRKDLLVRFALDDDVVSLLQVIGALLTVSAPAIVSIDRKAEEKVRHVLDLTGFKEVTFRFEDESVFIARLAKESTRRVRFVDEPSPFCREALAQANVVSMTGKPLANGRVELVKYLREEAISFDYHRYGNLGAREAEVRKPLP</sequence>
<name>A0A0H5DPM8_9BACT</name>
<keyword evidence="3 9" id="KW-0560">Oxidoreductase</keyword>